<dbReference type="Pfam" id="PF20582">
    <property type="entry name" value="UPF0758_N"/>
    <property type="match status" value="1"/>
</dbReference>
<dbReference type="CDD" id="cd08071">
    <property type="entry name" value="MPN_DUF2466"/>
    <property type="match status" value="1"/>
</dbReference>
<accession>A0A4U1IU50</accession>
<protein>
    <submittedName>
        <fullName evidence="8">DNA repair protein RadC</fullName>
    </submittedName>
</protein>
<dbReference type="PANTHER" id="PTHR30471:SF3">
    <property type="entry name" value="UPF0758 PROTEIN YEES-RELATED"/>
    <property type="match status" value="1"/>
</dbReference>
<dbReference type="InterPro" id="IPR020891">
    <property type="entry name" value="UPF0758_CS"/>
</dbReference>
<evidence type="ECO:0000256" key="4">
    <source>
        <dbReference type="ARBA" id="ARBA00022833"/>
    </source>
</evidence>
<dbReference type="PANTHER" id="PTHR30471">
    <property type="entry name" value="DNA REPAIR PROTEIN RADC"/>
    <property type="match status" value="1"/>
</dbReference>
<dbReference type="PROSITE" id="PS01302">
    <property type="entry name" value="UPF0758"/>
    <property type="match status" value="1"/>
</dbReference>
<dbReference type="InterPro" id="IPR046778">
    <property type="entry name" value="UPF0758_N"/>
</dbReference>
<dbReference type="Gene3D" id="3.40.140.10">
    <property type="entry name" value="Cytidine Deaminase, domain 2"/>
    <property type="match status" value="1"/>
</dbReference>
<keyword evidence="5" id="KW-0482">Metalloprotease</keyword>
<dbReference type="Proteomes" id="UP000309215">
    <property type="component" value="Unassembled WGS sequence"/>
</dbReference>
<dbReference type="GO" id="GO:0008237">
    <property type="term" value="F:metallopeptidase activity"/>
    <property type="evidence" value="ECO:0007669"/>
    <property type="project" value="UniProtKB-KW"/>
</dbReference>
<dbReference type="SUPFAM" id="SSF102712">
    <property type="entry name" value="JAB1/MPN domain"/>
    <property type="match status" value="1"/>
</dbReference>
<keyword evidence="1" id="KW-0645">Protease</keyword>
<dbReference type="InterPro" id="IPR001405">
    <property type="entry name" value="UPF0758"/>
</dbReference>
<feature type="domain" description="MPN" evidence="7">
    <location>
        <begin position="115"/>
        <end position="238"/>
    </location>
</feature>
<evidence type="ECO:0000313" key="8">
    <source>
        <dbReference type="EMBL" id="TKC97895.1"/>
    </source>
</evidence>
<evidence type="ECO:0000256" key="6">
    <source>
        <dbReference type="RuleBase" id="RU003797"/>
    </source>
</evidence>
<dbReference type="AlphaFoldDB" id="A0A4U1IU50"/>
<dbReference type="OrthoDB" id="9804482at2"/>
<dbReference type="Pfam" id="PF04002">
    <property type="entry name" value="RadC"/>
    <property type="match status" value="1"/>
</dbReference>
<keyword evidence="3" id="KW-0378">Hydrolase</keyword>
<proteinExistence type="inferred from homology"/>
<evidence type="ECO:0000256" key="5">
    <source>
        <dbReference type="ARBA" id="ARBA00023049"/>
    </source>
</evidence>
<keyword evidence="4" id="KW-0862">Zinc</keyword>
<dbReference type="GO" id="GO:0006508">
    <property type="term" value="P:proteolysis"/>
    <property type="evidence" value="ECO:0007669"/>
    <property type="project" value="UniProtKB-KW"/>
</dbReference>
<evidence type="ECO:0000256" key="2">
    <source>
        <dbReference type="ARBA" id="ARBA00022723"/>
    </source>
</evidence>
<keyword evidence="9" id="KW-1185">Reference proteome</keyword>
<dbReference type="NCBIfam" id="NF000642">
    <property type="entry name" value="PRK00024.1"/>
    <property type="match status" value="1"/>
</dbReference>
<organism evidence="8 9">
    <name type="scientific">Polyangium fumosum</name>
    <dbReference type="NCBI Taxonomy" id="889272"/>
    <lineage>
        <taxon>Bacteria</taxon>
        <taxon>Pseudomonadati</taxon>
        <taxon>Myxococcota</taxon>
        <taxon>Polyangia</taxon>
        <taxon>Polyangiales</taxon>
        <taxon>Polyangiaceae</taxon>
        <taxon>Polyangium</taxon>
    </lineage>
</organism>
<dbReference type="InterPro" id="IPR025657">
    <property type="entry name" value="RadC_JAB"/>
</dbReference>
<reference evidence="8 9" key="1">
    <citation type="submission" date="2019-04" db="EMBL/GenBank/DDBJ databases">
        <authorList>
            <person name="Li Y."/>
            <person name="Wang J."/>
        </authorList>
    </citation>
    <scope>NUCLEOTIDE SEQUENCE [LARGE SCALE GENOMIC DNA]</scope>
    <source>
        <strain evidence="8 9">DSM 14668</strain>
    </source>
</reference>
<dbReference type="NCBIfam" id="TIGR00608">
    <property type="entry name" value="radc"/>
    <property type="match status" value="1"/>
</dbReference>
<evidence type="ECO:0000256" key="1">
    <source>
        <dbReference type="ARBA" id="ARBA00022670"/>
    </source>
</evidence>
<evidence type="ECO:0000313" key="9">
    <source>
        <dbReference type="Proteomes" id="UP000309215"/>
    </source>
</evidence>
<keyword evidence="2" id="KW-0479">Metal-binding</keyword>
<evidence type="ECO:0000256" key="3">
    <source>
        <dbReference type="ARBA" id="ARBA00022801"/>
    </source>
</evidence>
<gene>
    <name evidence="8" type="primary">radC</name>
    <name evidence="8" type="ORF">E8A74_43700</name>
</gene>
<dbReference type="GO" id="GO:0046872">
    <property type="term" value="F:metal ion binding"/>
    <property type="evidence" value="ECO:0007669"/>
    <property type="project" value="UniProtKB-KW"/>
</dbReference>
<comment type="caution">
    <text evidence="8">The sequence shown here is derived from an EMBL/GenBank/DDBJ whole genome shotgun (WGS) entry which is preliminary data.</text>
</comment>
<dbReference type="InterPro" id="IPR037518">
    <property type="entry name" value="MPN"/>
</dbReference>
<evidence type="ECO:0000259" key="7">
    <source>
        <dbReference type="PROSITE" id="PS50249"/>
    </source>
</evidence>
<dbReference type="EMBL" id="SSMQ01000079">
    <property type="protein sequence ID" value="TKC97895.1"/>
    <property type="molecule type" value="Genomic_DNA"/>
</dbReference>
<comment type="similarity">
    <text evidence="6">Belongs to the UPF0758 family.</text>
</comment>
<dbReference type="PROSITE" id="PS50249">
    <property type="entry name" value="MPN"/>
    <property type="match status" value="1"/>
</dbReference>
<name>A0A4U1IU50_9BACT</name>
<sequence length="242" mass="25523">MVAMLELAPAHENVLETLTVGPRGPRERALEEGILMLSDADLLAIVLGTGLVGCSVFRLANEMLERVGGLEGLGRLGPSAIAEIPGVGTAKALRLLAGLEIGRRSLMRSIRPRPAVCNSAAVAAWFTSRLSWREYEELWVISLDGRNGLRSARRVAQGGVHGLGVTPRDVLRVALQDTAAAIILVHNHPSGDPAPSDADVAMTHKVAEACHVVGVPLLDHVIVSSTGQYVSLLDLGILPPAV</sequence>